<protein>
    <submittedName>
        <fullName evidence="1">Uncharacterized protein</fullName>
    </submittedName>
</protein>
<accession>A0A0E9QVL2</accession>
<evidence type="ECO:0000313" key="1">
    <source>
        <dbReference type="EMBL" id="JAH21001.1"/>
    </source>
</evidence>
<reference evidence="1" key="1">
    <citation type="submission" date="2014-11" db="EMBL/GenBank/DDBJ databases">
        <authorList>
            <person name="Amaro Gonzalez C."/>
        </authorList>
    </citation>
    <scope>NUCLEOTIDE SEQUENCE</scope>
</reference>
<reference evidence="1" key="2">
    <citation type="journal article" date="2015" name="Fish Shellfish Immunol.">
        <title>Early steps in the European eel (Anguilla anguilla)-Vibrio vulnificus interaction in the gills: Role of the RtxA13 toxin.</title>
        <authorList>
            <person name="Callol A."/>
            <person name="Pajuelo D."/>
            <person name="Ebbesson L."/>
            <person name="Teles M."/>
            <person name="MacKenzie S."/>
            <person name="Amaro C."/>
        </authorList>
    </citation>
    <scope>NUCLEOTIDE SEQUENCE</scope>
</reference>
<dbReference type="AlphaFoldDB" id="A0A0E9QVL2"/>
<sequence length="37" mass="3936">MICATLSRRVSKPALNPLAVKCNALFCFVAVPPVSSM</sequence>
<name>A0A0E9QVL2_ANGAN</name>
<proteinExistence type="predicted"/>
<organism evidence="1">
    <name type="scientific">Anguilla anguilla</name>
    <name type="common">European freshwater eel</name>
    <name type="synonym">Muraena anguilla</name>
    <dbReference type="NCBI Taxonomy" id="7936"/>
    <lineage>
        <taxon>Eukaryota</taxon>
        <taxon>Metazoa</taxon>
        <taxon>Chordata</taxon>
        <taxon>Craniata</taxon>
        <taxon>Vertebrata</taxon>
        <taxon>Euteleostomi</taxon>
        <taxon>Actinopterygii</taxon>
        <taxon>Neopterygii</taxon>
        <taxon>Teleostei</taxon>
        <taxon>Anguilliformes</taxon>
        <taxon>Anguillidae</taxon>
        <taxon>Anguilla</taxon>
    </lineage>
</organism>
<dbReference type="EMBL" id="GBXM01087576">
    <property type="protein sequence ID" value="JAH21001.1"/>
    <property type="molecule type" value="Transcribed_RNA"/>
</dbReference>